<organism evidence="1 2">
    <name type="scientific">Achromobacter spanius</name>
    <dbReference type="NCBI Taxonomy" id="217203"/>
    <lineage>
        <taxon>Bacteria</taxon>
        <taxon>Pseudomonadati</taxon>
        <taxon>Pseudomonadota</taxon>
        <taxon>Betaproteobacteria</taxon>
        <taxon>Burkholderiales</taxon>
        <taxon>Alcaligenaceae</taxon>
        <taxon>Achromobacter</taxon>
    </lineage>
</organism>
<protein>
    <submittedName>
        <fullName evidence="1">Uncharacterized protein</fullName>
    </submittedName>
</protein>
<accession>A0ABY8GVX2</accession>
<sequence length="507" mass="57196">MQERIARLKTYQDACQMAKNAESLGRPDVAAAALARAAELRAIEDGFITPAEQAIAAAVYAYEDRQSELTGRDNYKANRTWPMLRKNGSPVRAVEELIIHRRPTPGYEVLAQANLKHHSFEAVILRFPGEFSEDAVVAARARLSEGREAFPEAAAEPVRRRTHPVLDAEAQAFLHGFNTSTNWCRNDWLPRYRESLAIVQNARSDGRPADVFELLWKKQDNSISHAGLGLLKSDVVDDLRDELIVITADIFNDGRPNQHHAVVKRFEAWRVQGRISMVPRLLIARVFAAIHPDLYHTTVDNSSHDEVLIWFKRHTGFVYKTANSWAEKAHALVVHLDEFKVFGKDLLARNIFPWFVIDQLRAGDPGRVRPGHRPRAESSFAYLPAQEREIALRHNALLTKLYAQLVEEYGEPQVFTEYPTGTGGYADAVVRFPDGQSFVYELKIAPTASLVVRQAMGQLLDYGYRGEGLKPKGLFAVGEPILDSGMQTYLERLRSQFGLNIQYLQVS</sequence>
<evidence type="ECO:0000313" key="2">
    <source>
        <dbReference type="Proteomes" id="UP001214170"/>
    </source>
</evidence>
<dbReference type="Proteomes" id="UP001214170">
    <property type="component" value="Chromosome"/>
</dbReference>
<reference evidence="1 2" key="1">
    <citation type="submission" date="2023-03" db="EMBL/GenBank/DDBJ databases">
        <title>Achromobacter spanius LIG8.</title>
        <authorList>
            <person name="Shrestha S."/>
        </authorList>
    </citation>
    <scope>NUCLEOTIDE SEQUENCE [LARGE SCALE GENOMIC DNA]</scope>
    <source>
        <strain evidence="1 2">LIG8</strain>
    </source>
</reference>
<dbReference type="EMBL" id="CP121261">
    <property type="protein sequence ID" value="WFP09014.1"/>
    <property type="molecule type" value="Genomic_DNA"/>
</dbReference>
<name>A0ABY8GVX2_9BURK</name>
<dbReference type="RefSeq" id="WP_268078208.1">
    <property type="nucleotide sequence ID" value="NZ_CP106885.1"/>
</dbReference>
<keyword evidence="2" id="KW-1185">Reference proteome</keyword>
<proteinExistence type="predicted"/>
<gene>
    <name evidence="1" type="ORF">P8T11_03775</name>
</gene>
<evidence type="ECO:0000313" key="1">
    <source>
        <dbReference type="EMBL" id="WFP09014.1"/>
    </source>
</evidence>